<feature type="repeat" description="ANK" evidence="3">
    <location>
        <begin position="56"/>
        <end position="88"/>
    </location>
</feature>
<dbReference type="Gene3D" id="1.25.40.20">
    <property type="entry name" value="Ankyrin repeat-containing domain"/>
    <property type="match status" value="2"/>
</dbReference>
<dbReference type="PANTHER" id="PTHR24171:SF9">
    <property type="entry name" value="ANKYRIN REPEAT DOMAIN-CONTAINING PROTEIN 39"/>
    <property type="match status" value="1"/>
</dbReference>
<keyword evidence="7" id="KW-1185">Reference proteome</keyword>
<gene>
    <name evidence="6" type="ORF">ACFSJC_11205</name>
</gene>
<dbReference type="SUPFAM" id="SSF48403">
    <property type="entry name" value="Ankyrin repeat"/>
    <property type="match status" value="1"/>
</dbReference>
<dbReference type="Proteomes" id="UP001597337">
    <property type="component" value="Unassembled WGS sequence"/>
</dbReference>
<keyword evidence="5" id="KW-0732">Signal</keyword>
<dbReference type="EMBL" id="JBHUHX010000025">
    <property type="protein sequence ID" value="MFD2112409.1"/>
    <property type="molecule type" value="Genomic_DNA"/>
</dbReference>
<evidence type="ECO:0000313" key="6">
    <source>
        <dbReference type="EMBL" id="MFD2112409.1"/>
    </source>
</evidence>
<feature type="repeat" description="ANK" evidence="3">
    <location>
        <begin position="152"/>
        <end position="184"/>
    </location>
</feature>
<sequence>MHPLLILSLTTALTLVACSEPAQPTESLYRAVHTGDLDQVKRNLYWHADVNQPDVDGDTPLHVAASTGRVAIAEQLLSHGANPEALDASGRTPLKVALLFGKTQVARSLIEQGAALDAQAMLVDLVKQGVSDRDTFAFLTRAGADVDRADAQSRTPLGIAVEGGYLETVARLLDLGADVNRPDGRGRMPLAIALARANGRDADRQTIVEILKRNGARRKLEPAATPNTENPEKQQ</sequence>
<dbReference type="RefSeq" id="WP_386026671.1">
    <property type="nucleotide sequence ID" value="NZ_JBHUHX010000025.1"/>
</dbReference>
<evidence type="ECO:0000256" key="2">
    <source>
        <dbReference type="ARBA" id="ARBA00023043"/>
    </source>
</evidence>
<dbReference type="Pfam" id="PF12796">
    <property type="entry name" value="Ank_2"/>
    <property type="match status" value="2"/>
</dbReference>
<organism evidence="6 7">
    <name type="scientific">Thiorhodococcus fuscus</name>
    <dbReference type="NCBI Taxonomy" id="527200"/>
    <lineage>
        <taxon>Bacteria</taxon>
        <taxon>Pseudomonadati</taxon>
        <taxon>Pseudomonadota</taxon>
        <taxon>Gammaproteobacteria</taxon>
        <taxon>Chromatiales</taxon>
        <taxon>Chromatiaceae</taxon>
        <taxon>Thiorhodococcus</taxon>
    </lineage>
</organism>
<dbReference type="PROSITE" id="PS50088">
    <property type="entry name" value="ANK_REPEAT"/>
    <property type="match status" value="3"/>
</dbReference>
<dbReference type="PANTHER" id="PTHR24171">
    <property type="entry name" value="ANKYRIN REPEAT DOMAIN-CONTAINING PROTEIN 39-RELATED"/>
    <property type="match status" value="1"/>
</dbReference>
<keyword evidence="2 3" id="KW-0040">ANK repeat</keyword>
<feature type="region of interest" description="Disordered" evidence="4">
    <location>
        <begin position="215"/>
        <end position="235"/>
    </location>
</feature>
<evidence type="ECO:0000256" key="3">
    <source>
        <dbReference type="PROSITE-ProRule" id="PRU00023"/>
    </source>
</evidence>
<dbReference type="InterPro" id="IPR002110">
    <property type="entry name" value="Ankyrin_rpt"/>
</dbReference>
<feature type="chain" id="PRO_5046282663" evidence="5">
    <location>
        <begin position="23"/>
        <end position="235"/>
    </location>
</feature>
<evidence type="ECO:0000313" key="7">
    <source>
        <dbReference type="Proteomes" id="UP001597337"/>
    </source>
</evidence>
<evidence type="ECO:0000256" key="1">
    <source>
        <dbReference type="ARBA" id="ARBA00022737"/>
    </source>
</evidence>
<reference evidence="7" key="1">
    <citation type="journal article" date="2019" name="Int. J. Syst. Evol. Microbiol.">
        <title>The Global Catalogue of Microorganisms (GCM) 10K type strain sequencing project: providing services to taxonomists for standard genome sequencing and annotation.</title>
        <authorList>
            <consortium name="The Broad Institute Genomics Platform"/>
            <consortium name="The Broad Institute Genome Sequencing Center for Infectious Disease"/>
            <person name="Wu L."/>
            <person name="Ma J."/>
        </authorList>
    </citation>
    <scope>NUCLEOTIDE SEQUENCE [LARGE SCALE GENOMIC DNA]</scope>
    <source>
        <strain evidence="7">KACC 12597</strain>
    </source>
</reference>
<comment type="caution">
    <text evidence="6">The sequence shown here is derived from an EMBL/GenBank/DDBJ whole genome shotgun (WGS) entry which is preliminary data.</text>
</comment>
<protein>
    <submittedName>
        <fullName evidence="6">Ankyrin repeat domain-containing protein</fullName>
    </submittedName>
</protein>
<keyword evidence="1" id="KW-0677">Repeat</keyword>
<evidence type="ECO:0000256" key="5">
    <source>
        <dbReference type="SAM" id="SignalP"/>
    </source>
</evidence>
<feature type="signal peptide" evidence="5">
    <location>
        <begin position="1"/>
        <end position="22"/>
    </location>
</feature>
<name>A0ABW4Y9M9_9GAMM</name>
<dbReference type="PROSITE" id="PS50297">
    <property type="entry name" value="ANK_REP_REGION"/>
    <property type="match status" value="3"/>
</dbReference>
<proteinExistence type="predicted"/>
<dbReference type="SMART" id="SM00248">
    <property type="entry name" value="ANK"/>
    <property type="match status" value="4"/>
</dbReference>
<dbReference type="PRINTS" id="PR01415">
    <property type="entry name" value="ANKYRIN"/>
</dbReference>
<feature type="repeat" description="ANK" evidence="3">
    <location>
        <begin position="89"/>
        <end position="121"/>
    </location>
</feature>
<dbReference type="InterPro" id="IPR036770">
    <property type="entry name" value="Ankyrin_rpt-contain_sf"/>
</dbReference>
<evidence type="ECO:0000256" key="4">
    <source>
        <dbReference type="SAM" id="MobiDB-lite"/>
    </source>
</evidence>
<accession>A0ABW4Y9M9</accession>